<name>A0A916S8R8_9BACI</name>
<dbReference type="InterPro" id="IPR036271">
    <property type="entry name" value="Tet_transcr_reg_TetR-rel_C_sf"/>
</dbReference>
<dbReference type="Pfam" id="PF00440">
    <property type="entry name" value="TetR_N"/>
    <property type="match status" value="1"/>
</dbReference>
<dbReference type="InterPro" id="IPR001647">
    <property type="entry name" value="HTH_TetR"/>
</dbReference>
<dbReference type="SUPFAM" id="SSF48498">
    <property type="entry name" value="Tetracyclin repressor-like, C-terminal domain"/>
    <property type="match status" value="1"/>
</dbReference>
<dbReference type="EMBL" id="BMEY01000020">
    <property type="protein sequence ID" value="GGA87213.1"/>
    <property type="molecule type" value="Genomic_DNA"/>
</dbReference>
<dbReference type="Proteomes" id="UP000613512">
    <property type="component" value="Unassembled WGS sequence"/>
</dbReference>
<feature type="domain" description="HTH tetR-type" evidence="4">
    <location>
        <begin position="3"/>
        <end position="63"/>
    </location>
</feature>
<dbReference type="Gene3D" id="1.10.357.10">
    <property type="entry name" value="Tetracycline Repressor, domain 2"/>
    <property type="match status" value="1"/>
</dbReference>
<evidence type="ECO:0000259" key="4">
    <source>
        <dbReference type="PROSITE" id="PS50977"/>
    </source>
</evidence>
<proteinExistence type="predicted"/>
<feature type="DNA-binding region" description="H-T-H motif" evidence="3">
    <location>
        <begin position="26"/>
        <end position="45"/>
    </location>
</feature>
<reference evidence="5" key="2">
    <citation type="submission" date="2020-09" db="EMBL/GenBank/DDBJ databases">
        <authorList>
            <person name="Sun Q."/>
            <person name="Zhou Y."/>
        </authorList>
    </citation>
    <scope>NUCLEOTIDE SEQUENCE</scope>
    <source>
        <strain evidence="5">CGMCC 1.12408</strain>
    </source>
</reference>
<evidence type="ECO:0000256" key="2">
    <source>
        <dbReference type="ARBA" id="ARBA00023125"/>
    </source>
</evidence>
<dbReference type="PRINTS" id="PR00455">
    <property type="entry name" value="HTHTETR"/>
</dbReference>
<dbReference type="InterPro" id="IPR050624">
    <property type="entry name" value="HTH-type_Tx_Regulator"/>
</dbReference>
<dbReference type="InterPro" id="IPR023772">
    <property type="entry name" value="DNA-bd_HTH_TetR-type_CS"/>
</dbReference>
<evidence type="ECO:0000313" key="5">
    <source>
        <dbReference type="EMBL" id="GGA87213.1"/>
    </source>
</evidence>
<comment type="caution">
    <text evidence="5">The sequence shown here is derived from an EMBL/GenBank/DDBJ whole genome shotgun (WGS) entry which is preliminary data.</text>
</comment>
<dbReference type="SUPFAM" id="SSF46689">
    <property type="entry name" value="Homeodomain-like"/>
    <property type="match status" value="1"/>
</dbReference>
<keyword evidence="2 3" id="KW-0238">DNA-binding</keyword>
<dbReference type="InterPro" id="IPR009057">
    <property type="entry name" value="Homeodomain-like_sf"/>
</dbReference>
<dbReference type="PROSITE" id="PS50977">
    <property type="entry name" value="HTH_TETR_2"/>
    <property type="match status" value="1"/>
</dbReference>
<keyword evidence="6" id="KW-1185">Reference proteome</keyword>
<dbReference type="PANTHER" id="PTHR43479:SF11">
    <property type="entry name" value="ACREF_ENVCD OPERON REPRESSOR-RELATED"/>
    <property type="match status" value="1"/>
</dbReference>
<evidence type="ECO:0000313" key="6">
    <source>
        <dbReference type="Proteomes" id="UP000613512"/>
    </source>
</evidence>
<reference evidence="5" key="1">
    <citation type="journal article" date="2014" name="Int. J. Syst. Evol. Microbiol.">
        <title>Complete genome sequence of Corynebacterium casei LMG S-19264T (=DSM 44701T), isolated from a smear-ripened cheese.</title>
        <authorList>
            <consortium name="US DOE Joint Genome Institute (JGI-PGF)"/>
            <person name="Walter F."/>
            <person name="Albersmeier A."/>
            <person name="Kalinowski J."/>
            <person name="Ruckert C."/>
        </authorList>
    </citation>
    <scope>NUCLEOTIDE SEQUENCE</scope>
    <source>
        <strain evidence="5">CGMCC 1.12408</strain>
    </source>
</reference>
<evidence type="ECO:0000256" key="1">
    <source>
        <dbReference type="ARBA" id="ARBA00022491"/>
    </source>
</evidence>
<dbReference type="GO" id="GO:0003677">
    <property type="term" value="F:DNA binding"/>
    <property type="evidence" value="ECO:0007669"/>
    <property type="project" value="UniProtKB-UniRule"/>
</dbReference>
<dbReference type="AlphaFoldDB" id="A0A916S8R8"/>
<dbReference type="PROSITE" id="PS01081">
    <property type="entry name" value="HTH_TETR_1"/>
    <property type="match status" value="1"/>
</dbReference>
<gene>
    <name evidence="5" type="ORF">GCM10008025_32570</name>
</gene>
<organism evidence="5 6">
    <name type="scientific">Ornithinibacillus halotolerans</name>
    <dbReference type="NCBI Taxonomy" id="1274357"/>
    <lineage>
        <taxon>Bacteria</taxon>
        <taxon>Bacillati</taxon>
        <taxon>Bacillota</taxon>
        <taxon>Bacilli</taxon>
        <taxon>Bacillales</taxon>
        <taxon>Bacillaceae</taxon>
        <taxon>Ornithinibacillus</taxon>
    </lineage>
</organism>
<dbReference type="Gene3D" id="1.10.10.60">
    <property type="entry name" value="Homeodomain-like"/>
    <property type="match status" value="1"/>
</dbReference>
<protein>
    <submittedName>
        <fullName evidence="5">TetR family transcriptional regulator</fullName>
    </submittedName>
</protein>
<sequence length="192" mass="22218">MIQDKKLNIINAAMKSFSHFGYKATTMDQIAKIAQVGKGTIYTYFSSKEDVLNEIIKLYVNEMRQVARGAIIQEDSFVKNFNAALHAITKFQEEHELMIKLSQEVKDMGTPEVIEVLQEVEDEICEFIEMKITAAIQRGELQKCDPKMTAFLMFKMYINLVNDWKERHQALDQDEITGFIKMYFIEGIGNKK</sequence>
<evidence type="ECO:0000256" key="3">
    <source>
        <dbReference type="PROSITE-ProRule" id="PRU00335"/>
    </source>
</evidence>
<keyword evidence="1" id="KW-0678">Repressor</keyword>
<dbReference type="PANTHER" id="PTHR43479">
    <property type="entry name" value="ACREF/ENVCD OPERON REPRESSOR-RELATED"/>
    <property type="match status" value="1"/>
</dbReference>
<accession>A0A916S8R8</accession>
<dbReference type="RefSeq" id="WP_188385737.1">
    <property type="nucleotide sequence ID" value="NZ_BMEY01000020.1"/>
</dbReference>